<dbReference type="InterPro" id="IPR050351">
    <property type="entry name" value="BphY/WalK/GraS-like"/>
</dbReference>
<evidence type="ECO:0000313" key="12">
    <source>
        <dbReference type="Proteomes" id="UP001428290"/>
    </source>
</evidence>
<evidence type="ECO:0000256" key="1">
    <source>
        <dbReference type="ARBA" id="ARBA00000085"/>
    </source>
</evidence>
<dbReference type="PROSITE" id="PS50109">
    <property type="entry name" value="HIS_KIN"/>
    <property type="match status" value="1"/>
</dbReference>
<dbReference type="Pfam" id="PF02518">
    <property type="entry name" value="HATPase_c"/>
    <property type="match status" value="1"/>
</dbReference>
<dbReference type="Pfam" id="PF00672">
    <property type="entry name" value="HAMP"/>
    <property type="match status" value="1"/>
</dbReference>
<accession>A0ABP9WUP7</accession>
<reference evidence="11 12" key="1">
    <citation type="submission" date="2024-02" db="EMBL/GenBank/DDBJ databases">
        <title>Herpetosiphon gulosus NBRC 112829.</title>
        <authorList>
            <person name="Ichikawa N."/>
            <person name="Katano-Makiyama Y."/>
            <person name="Hidaka K."/>
        </authorList>
    </citation>
    <scope>NUCLEOTIDE SEQUENCE [LARGE SCALE GENOMIC DNA]</scope>
    <source>
        <strain evidence="11 12">NBRC 112829</strain>
    </source>
</reference>
<evidence type="ECO:0000259" key="10">
    <source>
        <dbReference type="PROSITE" id="PS50885"/>
    </source>
</evidence>
<dbReference type="InterPro" id="IPR004358">
    <property type="entry name" value="Sig_transdc_His_kin-like_C"/>
</dbReference>
<feature type="domain" description="HAMP" evidence="10">
    <location>
        <begin position="127"/>
        <end position="179"/>
    </location>
</feature>
<keyword evidence="4" id="KW-0597">Phosphoprotein</keyword>
<evidence type="ECO:0000256" key="6">
    <source>
        <dbReference type="ARBA" id="ARBA00022777"/>
    </source>
</evidence>
<dbReference type="SUPFAM" id="SSF158472">
    <property type="entry name" value="HAMP domain-like"/>
    <property type="match status" value="1"/>
</dbReference>
<evidence type="ECO:0000256" key="4">
    <source>
        <dbReference type="ARBA" id="ARBA00022553"/>
    </source>
</evidence>
<dbReference type="Pfam" id="PF00512">
    <property type="entry name" value="HisKA"/>
    <property type="match status" value="1"/>
</dbReference>
<evidence type="ECO:0000256" key="2">
    <source>
        <dbReference type="ARBA" id="ARBA00004370"/>
    </source>
</evidence>
<sequence>MRRFLHQSSLLLLTLAIALGLVSLVGHFGLMLPMSELEGIVKLFGSLGFGAGIVAIVALQSRMLSLLRSLRAQIIAAIGLGGILVAALLQGVARAMFISTDHDLPLLLLVLIFMLVLALGFSIAVGNVLVARLAEVRAGAAALAKGDLALRIPEHGNDEVSILAADFNQMADALAQSAERQHELEQSRRDLIAAISHDLRTPLTAVRAMIEALADGVVTEPAMQQRYLNSANAQLTNLSTLVDDLFEMAQLDAGVLRLELERASLGDLISDTLSNLQPHADAHGVQLRGSVAPEADLVLMNAPKLQRVLYNLISNALRHTPSDGTIAIQAQTINQTVHVEVSDTGEGIQPDDLPHIFERTYRGEKSRSRDYGGAGLGLAIVRAIIEAHGGNVWVESQPQHGARFVFTLQTPVN</sequence>
<dbReference type="PRINTS" id="PR00344">
    <property type="entry name" value="BCTRLSENSOR"/>
</dbReference>
<evidence type="ECO:0000256" key="5">
    <source>
        <dbReference type="ARBA" id="ARBA00022679"/>
    </source>
</evidence>
<dbReference type="InterPro" id="IPR036097">
    <property type="entry name" value="HisK_dim/P_sf"/>
</dbReference>
<dbReference type="InterPro" id="IPR003660">
    <property type="entry name" value="HAMP_dom"/>
</dbReference>
<dbReference type="Gene3D" id="6.10.340.10">
    <property type="match status" value="1"/>
</dbReference>
<dbReference type="InterPro" id="IPR003594">
    <property type="entry name" value="HATPase_dom"/>
</dbReference>
<protein>
    <recommendedName>
        <fullName evidence="3">histidine kinase</fullName>
        <ecNumber evidence="3">2.7.13.3</ecNumber>
    </recommendedName>
</protein>
<dbReference type="Gene3D" id="3.30.565.10">
    <property type="entry name" value="Histidine kinase-like ATPase, C-terminal domain"/>
    <property type="match status" value="1"/>
</dbReference>
<keyword evidence="12" id="KW-1185">Reference proteome</keyword>
<dbReference type="CDD" id="cd06225">
    <property type="entry name" value="HAMP"/>
    <property type="match status" value="1"/>
</dbReference>
<feature type="transmembrane region" description="Helical" evidence="8">
    <location>
        <begin position="72"/>
        <end position="93"/>
    </location>
</feature>
<dbReference type="Gene3D" id="1.10.287.130">
    <property type="match status" value="1"/>
</dbReference>
<dbReference type="InterPro" id="IPR003661">
    <property type="entry name" value="HisK_dim/P_dom"/>
</dbReference>
<dbReference type="InterPro" id="IPR005467">
    <property type="entry name" value="His_kinase_dom"/>
</dbReference>
<dbReference type="PROSITE" id="PS50885">
    <property type="entry name" value="HAMP"/>
    <property type="match status" value="1"/>
</dbReference>
<gene>
    <name evidence="11" type="primary">sasA_7</name>
    <name evidence="11" type="ORF">Hgul01_00719</name>
</gene>
<dbReference type="PANTHER" id="PTHR45453:SF1">
    <property type="entry name" value="PHOSPHATE REGULON SENSOR PROTEIN PHOR"/>
    <property type="match status" value="1"/>
</dbReference>
<dbReference type="Proteomes" id="UP001428290">
    <property type="component" value="Unassembled WGS sequence"/>
</dbReference>
<comment type="caution">
    <text evidence="11">The sequence shown here is derived from an EMBL/GenBank/DDBJ whole genome shotgun (WGS) entry which is preliminary data.</text>
</comment>
<dbReference type="CDD" id="cd00075">
    <property type="entry name" value="HATPase"/>
    <property type="match status" value="1"/>
</dbReference>
<keyword evidence="8" id="KW-0812">Transmembrane</keyword>
<dbReference type="InterPro" id="IPR036890">
    <property type="entry name" value="HATPase_C_sf"/>
</dbReference>
<dbReference type="SMART" id="SM00387">
    <property type="entry name" value="HATPase_c"/>
    <property type="match status" value="1"/>
</dbReference>
<organism evidence="11 12">
    <name type="scientific">Herpetosiphon gulosus</name>
    <dbReference type="NCBI Taxonomy" id="1973496"/>
    <lineage>
        <taxon>Bacteria</taxon>
        <taxon>Bacillati</taxon>
        <taxon>Chloroflexota</taxon>
        <taxon>Chloroflexia</taxon>
        <taxon>Herpetosiphonales</taxon>
        <taxon>Herpetosiphonaceae</taxon>
        <taxon>Herpetosiphon</taxon>
    </lineage>
</organism>
<keyword evidence="6" id="KW-0418">Kinase</keyword>
<evidence type="ECO:0000256" key="3">
    <source>
        <dbReference type="ARBA" id="ARBA00012438"/>
    </source>
</evidence>
<dbReference type="SUPFAM" id="SSF55874">
    <property type="entry name" value="ATPase domain of HSP90 chaperone/DNA topoisomerase II/histidine kinase"/>
    <property type="match status" value="1"/>
</dbReference>
<keyword evidence="5" id="KW-0808">Transferase</keyword>
<dbReference type="RefSeq" id="WP_345720568.1">
    <property type="nucleotide sequence ID" value="NZ_BAABRU010000002.1"/>
</dbReference>
<dbReference type="SMART" id="SM00304">
    <property type="entry name" value="HAMP"/>
    <property type="match status" value="1"/>
</dbReference>
<comment type="subcellular location">
    <subcellularLocation>
        <location evidence="2">Membrane</location>
    </subcellularLocation>
</comment>
<dbReference type="CDD" id="cd00082">
    <property type="entry name" value="HisKA"/>
    <property type="match status" value="1"/>
</dbReference>
<feature type="domain" description="Histidine kinase" evidence="9">
    <location>
        <begin position="194"/>
        <end position="412"/>
    </location>
</feature>
<dbReference type="SUPFAM" id="SSF47384">
    <property type="entry name" value="Homodimeric domain of signal transducing histidine kinase"/>
    <property type="match status" value="1"/>
</dbReference>
<evidence type="ECO:0000256" key="7">
    <source>
        <dbReference type="ARBA" id="ARBA00023012"/>
    </source>
</evidence>
<proteinExistence type="predicted"/>
<evidence type="ECO:0000313" key="11">
    <source>
        <dbReference type="EMBL" id="GAA5526937.1"/>
    </source>
</evidence>
<dbReference type="EC" id="2.7.13.3" evidence="3"/>
<evidence type="ECO:0000259" key="9">
    <source>
        <dbReference type="PROSITE" id="PS50109"/>
    </source>
</evidence>
<feature type="transmembrane region" description="Helical" evidence="8">
    <location>
        <begin position="40"/>
        <end position="60"/>
    </location>
</feature>
<keyword evidence="8" id="KW-1133">Transmembrane helix</keyword>
<evidence type="ECO:0000256" key="8">
    <source>
        <dbReference type="SAM" id="Phobius"/>
    </source>
</evidence>
<keyword evidence="7" id="KW-0902">Two-component regulatory system</keyword>
<feature type="transmembrane region" description="Helical" evidence="8">
    <location>
        <begin position="105"/>
        <end position="130"/>
    </location>
</feature>
<comment type="catalytic activity">
    <reaction evidence="1">
        <text>ATP + protein L-histidine = ADP + protein N-phospho-L-histidine.</text>
        <dbReference type="EC" id="2.7.13.3"/>
    </reaction>
</comment>
<name>A0ABP9WUP7_9CHLR</name>
<keyword evidence="8" id="KW-0472">Membrane</keyword>
<dbReference type="PANTHER" id="PTHR45453">
    <property type="entry name" value="PHOSPHATE REGULON SENSOR PROTEIN PHOR"/>
    <property type="match status" value="1"/>
</dbReference>
<dbReference type="EMBL" id="BAABRU010000002">
    <property type="protein sequence ID" value="GAA5526937.1"/>
    <property type="molecule type" value="Genomic_DNA"/>
</dbReference>
<dbReference type="SMART" id="SM00388">
    <property type="entry name" value="HisKA"/>
    <property type="match status" value="1"/>
</dbReference>